<comment type="caution">
    <text evidence="1">The sequence shown here is derived from an EMBL/GenBank/DDBJ whole genome shotgun (WGS) entry which is preliminary data.</text>
</comment>
<dbReference type="RefSeq" id="WP_310343647.1">
    <property type="nucleotide sequence ID" value="NZ_JAVDXQ010000002.1"/>
</dbReference>
<proteinExistence type="predicted"/>
<evidence type="ECO:0000313" key="1">
    <source>
        <dbReference type="EMBL" id="MDR7296348.1"/>
    </source>
</evidence>
<accession>A0ABU1Z7B5</accession>
<protein>
    <submittedName>
        <fullName evidence="1">Uncharacterized protein</fullName>
    </submittedName>
</protein>
<evidence type="ECO:0000313" key="2">
    <source>
        <dbReference type="Proteomes" id="UP001180536"/>
    </source>
</evidence>
<dbReference type="Proteomes" id="UP001180536">
    <property type="component" value="Unassembled WGS sequence"/>
</dbReference>
<reference evidence="1 2" key="1">
    <citation type="submission" date="2023-07" db="EMBL/GenBank/DDBJ databases">
        <title>Sorghum-associated microbial communities from plants grown in Nebraska, USA.</title>
        <authorList>
            <person name="Schachtman D."/>
        </authorList>
    </citation>
    <scope>NUCLEOTIDE SEQUENCE [LARGE SCALE GENOMIC DNA]</scope>
    <source>
        <strain evidence="1 2">BE310</strain>
    </source>
</reference>
<dbReference type="EMBL" id="JAVDXQ010000002">
    <property type="protein sequence ID" value="MDR7296348.1"/>
    <property type="molecule type" value="Genomic_DNA"/>
</dbReference>
<organism evidence="1 2">
    <name type="scientific">Pelomonas aquatica</name>
    <dbReference type="NCBI Taxonomy" id="431058"/>
    <lineage>
        <taxon>Bacteria</taxon>
        <taxon>Pseudomonadati</taxon>
        <taxon>Pseudomonadota</taxon>
        <taxon>Betaproteobacteria</taxon>
        <taxon>Burkholderiales</taxon>
        <taxon>Sphaerotilaceae</taxon>
        <taxon>Roseateles</taxon>
    </lineage>
</organism>
<name>A0ABU1Z7B5_9BURK</name>
<keyword evidence="2" id="KW-1185">Reference proteome</keyword>
<gene>
    <name evidence="1" type="ORF">J2X16_001687</name>
</gene>
<sequence>MMHPIVRRALELAKKYPDWSSLQVLDVAMNGHVETHPDFEVPPNAEGFADWLNPPSPFAQIIKSAFGSQLTGDEFHPQSAHWQEVIDAFGSRYRLWQ</sequence>